<feature type="transmembrane region" description="Helical" evidence="1">
    <location>
        <begin position="72"/>
        <end position="94"/>
    </location>
</feature>
<evidence type="ECO:0000256" key="1">
    <source>
        <dbReference type="SAM" id="Phobius"/>
    </source>
</evidence>
<proteinExistence type="predicted"/>
<dbReference type="Proteomes" id="UP000256727">
    <property type="component" value="Unassembled WGS sequence"/>
</dbReference>
<protein>
    <submittedName>
        <fullName evidence="2">Uncharacterized protein</fullName>
    </submittedName>
</protein>
<dbReference type="AlphaFoldDB" id="A0A3D9LBN0"/>
<keyword evidence="1" id="KW-0472">Membrane</keyword>
<evidence type="ECO:0000313" key="2">
    <source>
        <dbReference type="EMBL" id="REE03270.1"/>
    </source>
</evidence>
<accession>A0A3D9LBN0</accession>
<sequence>MLTLVLATVICVLAVAPAILVGSFVVGSVISLARTGIAWGQTWASILLLVLYLAGFLTCIAMHRSLNVRRTWITAGLAITLVGLASLPVVWVIYHGVTVEWCESQPGGRGASPITSMDDIPAVCR</sequence>
<dbReference type="OrthoDB" id="4966497at2"/>
<keyword evidence="1" id="KW-1133">Transmembrane helix</keyword>
<dbReference type="EMBL" id="QREH01000001">
    <property type="protein sequence ID" value="REE03270.1"/>
    <property type="molecule type" value="Genomic_DNA"/>
</dbReference>
<reference evidence="2 3" key="1">
    <citation type="submission" date="2018-07" db="EMBL/GenBank/DDBJ databases">
        <title>Sequencing the genomes of 1000 actinobacteria strains.</title>
        <authorList>
            <person name="Klenk H.-P."/>
        </authorList>
    </citation>
    <scope>NUCLEOTIDE SEQUENCE [LARGE SCALE GENOMIC DNA]</scope>
    <source>
        <strain evidence="2 3">DSM 14442</strain>
    </source>
</reference>
<evidence type="ECO:0000313" key="3">
    <source>
        <dbReference type="Proteomes" id="UP000256727"/>
    </source>
</evidence>
<keyword evidence="1" id="KW-0812">Transmembrane</keyword>
<feature type="transmembrane region" description="Helical" evidence="1">
    <location>
        <begin position="43"/>
        <end position="60"/>
    </location>
</feature>
<comment type="caution">
    <text evidence="2">The sequence shown here is derived from an EMBL/GenBank/DDBJ whole genome shotgun (WGS) entry which is preliminary data.</text>
</comment>
<keyword evidence="3" id="KW-1185">Reference proteome</keyword>
<name>A0A3D9LBN0_9MICC</name>
<organism evidence="2 3">
    <name type="scientific">Citricoccus muralis</name>
    <dbReference type="NCBI Taxonomy" id="169134"/>
    <lineage>
        <taxon>Bacteria</taxon>
        <taxon>Bacillati</taxon>
        <taxon>Actinomycetota</taxon>
        <taxon>Actinomycetes</taxon>
        <taxon>Micrococcales</taxon>
        <taxon>Micrococcaceae</taxon>
        <taxon>Citricoccus</taxon>
    </lineage>
</organism>
<gene>
    <name evidence="2" type="ORF">C8E99_1077</name>
</gene>